<proteinExistence type="inferred from homology"/>
<dbReference type="AlphaFoldDB" id="A0AAN6Z9H8"/>
<dbReference type="Proteomes" id="UP001304895">
    <property type="component" value="Unassembled WGS sequence"/>
</dbReference>
<evidence type="ECO:0000256" key="10">
    <source>
        <dbReference type="ARBA" id="ARBA00023328"/>
    </source>
</evidence>
<dbReference type="GO" id="GO:0051301">
    <property type="term" value="P:cell division"/>
    <property type="evidence" value="ECO:0007669"/>
    <property type="project" value="UniProtKB-UniRule"/>
</dbReference>
<dbReference type="GO" id="GO:0031262">
    <property type="term" value="C:Ndc80 complex"/>
    <property type="evidence" value="ECO:0007669"/>
    <property type="project" value="TreeGrafter"/>
</dbReference>
<name>A0AAN6Z9H8_9PEZI</name>
<dbReference type="CDD" id="cd11565">
    <property type="entry name" value="RWD_Spc24"/>
    <property type="match status" value="1"/>
</dbReference>
<comment type="caution">
    <text evidence="13">The sequence shown here is derived from an EMBL/GenBank/DDBJ whole genome shotgun (WGS) entry which is preliminary data.</text>
</comment>
<evidence type="ECO:0000256" key="11">
    <source>
        <dbReference type="RuleBase" id="RU368011"/>
    </source>
</evidence>
<evidence type="ECO:0000313" key="13">
    <source>
        <dbReference type="EMBL" id="KAK4130790.1"/>
    </source>
</evidence>
<evidence type="ECO:0000256" key="1">
    <source>
        <dbReference type="ARBA" id="ARBA00004267"/>
    </source>
</evidence>
<dbReference type="Pfam" id="PF08286">
    <property type="entry name" value="Spc24"/>
    <property type="match status" value="1"/>
</dbReference>
<evidence type="ECO:0000256" key="6">
    <source>
        <dbReference type="ARBA" id="ARBA00022838"/>
    </source>
</evidence>
<accession>A0AAN6Z9H8</accession>
<keyword evidence="9 11" id="KW-0131">Cell cycle</keyword>
<dbReference type="EMBL" id="MU853432">
    <property type="protein sequence ID" value="KAK4130790.1"/>
    <property type="molecule type" value="Genomic_DNA"/>
</dbReference>
<keyword evidence="5 11" id="KW-0498">Mitosis</keyword>
<dbReference type="GO" id="GO:0005815">
    <property type="term" value="C:microtubule organizing center"/>
    <property type="evidence" value="ECO:0007669"/>
    <property type="project" value="UniProtKB-SubCell"/>
</dbReference>
<dbReference type="GO" id="GO:0008017">
    <property type="term" value="F:microtubule binding"/>
    <property type="evidence" value="ECO:0007669"/>
    <property type="project" value="TreeGrafter"/>
</dbReference>
<evidence type="ECO:0000256" key="8">
    <source>
        <dbReference type="ARBA" id="ARBA00023242"/>
    </source>
</evidence>
<keyword evidence="14" id="KW-1185">Reference proteome</keyword>
<evidence type="ECO:0000256" key="3">
    <source>
        <dbReference type="ARBA" id="ARBA00022454"/>
    </source>
</evidence>
<evidence type="ECO:0000256" key="4">
    <source>
        <dbReference type="ARBA" id="ARBA00022618"/>
    </source>
</evidence>
<protein>
    <recommendedName>
        <fullName evidence="11">Kinetochore protein Spc24</fullName>
    </recommendedName>
</protein>
<reference evidence="13" key="2">
    <citation type="submission" date="2023-05" db="EMBL/GenBank/DDBJ databases">
        <authorList>
            <consortium name="Lawrence Berkeley National Laboratory"/>
            <person name="Steindorff A."/>
            <person name="Hensen N."/>
            <person name="Bonometti L."/>
            <person name="Westerberg I."/>
            <person name="Brannstrom I.O."/>
            <person name="Guillou S."/>
            <person name="Cros-Aarteil S."/>
            <person name="Calhoun S."/>
            <person name="Haridas S."/>
            <person name="Kuo A."/>
            <person name="Mondo S."/>
            <person name="Pangilinan J."/>
            <person name="Riley R."/>
            <person name="Labutti K."/>
            <person name="Andreopoulos B."/>
            <person name="Lipzen A."/>
            <person name="Chen C."/>
            <person name="Yanf M."/>
            <person name="Daum C."/>
            <person name="Ng V."/>
            <person name="Clum A."/>
            <person name="Ohm R."/>
            <person name="Martin F."/>
            <person name="Silar P."/>
            <person name="Natvig D."/>
            <person name="Lalanne C."/>
            <person name="Gautier V."/>
            <person name="Ament-Velasquez S.L."/>
            <person name="Kruys A."/>
            <person name="Hutchinson M.I."/>
            <person name="Powell A.J."/>
            <person name="Barry K."/>
            <person name="Miller A.N."/>
            <person name="Grigoriev I.V."/>
            <person name="Debuchy R."/>
            <person name="Gladieux P."/>
            <person name="Thoren M.H."/>
            <person name="Johannesson H."/>
        </authorList>
    </citation>
    <scope>NUCLEOTIDE SEQUENCE</scope>
    <source>
        <strain evidence="13">CBS 123565</strain>
    </source>
</reference>
<keyword evidence="10 11" id="KW-0137">Centromere</keyword>
<evidence type="ECO:0000256" key="12">
    <source>
        <dbReference type="SAM" id="Coils"/>
    </source>
</evidence>
<dbReference type="InterPro" id="IPR038066">
    <property type="entry name" value="Spc24_Fungi_globular_sf"/>
</dbReference>
<dbReference type="PANTHER" id="PTHR22142">
    <property type="match status" value="1"/>
</dbReference>
<keyword evidence="4 11" id="KW-0132">Cell division</keyword>
<keyword evidence="8 11" id="KW-0539">Nucleus</keyword>
<dbReference type="GO" id="GO:0007059">
    <property type="term" value="P:chromosome segregation"/>
    <property type="evidence" value="ECO:0007669"/>
    <property type="project" value="TreeGrafter"/>
</dbReference>
<keyword evidence="7 12" id="KW-0175">Coiled coil</keyword>
<evidence type="ECO:0000256" key="7">
    <source>
        <dbReference type="ARBA" id="ARBA00023054"/>
    </source>
</evidence>
<evidence type="ECO:0000256" key="9">
    <source>
        <dbReference type="ARBA" id="ARBA00023306"/>
    </source>
</evidence>
<organism evidence="13 14">
    <name type="scientific">Trichocladium antarcticum</name>
    <dbReference type="NCBI Taxonomy" id="1450529"/>
    <lineage>
        <taxon>Eukaryota</taxon>
        <taxon>Fungi</taxon>
        <taxon>Dikarya</taxon>
        <taxon>Ascomycota</taxon>
        <taxon>Pezizomycotina</taxon>
        <taxon>Sordariomycetes</taxon>
        <taxon>Sordariomycetidae</taxon>
        <taxon>Sordariales</taxon>
        <taxon>Chaetomiaceae</taxon>
        <taxon>Trichocladium</taxon>
    </lineage>
</organism>
<gene>
    <name evidence="13" type="ORF">BT67DRAFT_458538</name>
</gene>
<keyword evidence="3 11" id="KW-0158">Chromosome</keyword>
<comment type="function">
    <text evidence="11">Acts as a component of the essential kinetochore-associated NDC80 complex, which is required for chromosome segregation and spindle checkpoint activity.</text>
</comment>
<comment type="subunit">
    <text evidence="11">Component of the NDC80 complex.</text>
</comment>
<comment type="similarity">
    <text evidence="2 11">Belongs to the SPC24 family.</text>
</comment>
<dbReference type="Gene3D" id="3.30.160.430">
    <property type="match status" value="1"/>
</dbReference>
<reference evidence="13" key="1">
    <citation type="journal article" date="2023" name="Mol. Phylogenet. Evol.">
        <title>Genome-scale phylogeny and comparative genomics of the fungal order Sordariales.</title>
        <authorList>
            <person name="Hensen N."/>
            <person name="Bonometti L."/>
            <person name="Westerberg I."/>
            <person name="Brannstrom I.O."/>
            <person name="Guillou S."/>
            <person name="Cros-Aarteil S."/>
            <person name="Calhoun S."/>
            <person name="Haridas S."/>
            <person name="Kuo A."/>
            <person name="Mondo S."/>
            <person name="Pangilinan J."/>
            <person name="Riley R."/>
            <person name="LaButti K."/>
            <person name="Andreopoulos B."/>
            <person name="Lipzen A."/>
            <person name="Chen C."/>
            <person name="Yan M."/>
            <person name="Daum C."/>
            <person name="Ng V."/>
            <person name="Clum A."/>
            <person name="Steindorff A."/>
            <person name="Ohm R.A."/>
            <person name="Martin F."/>
            <person name="Silar P."/>
            <person name="Natvig D.O."/>
            <person name="Lalanne C."/>
            <person name="Gautier V."/>
            <person name="Ament-Velasquez S.L."/>
            <person name="Kruys A."/>
            <person name="Hutchinson M.I."/>
            <person name="Powell A.J."/>
            <person name="Barry K."/>
            <person name="Miller A.N."/>
            <person name="Grigoriev I.V."/>
            <person name="Debuchy R."/>
            <person name="Gladieux P."/>
            <person name="Hiltunen Thoren M."/>
            <person name="Johannesson H."/>
        </authorList>
    </citation>
    <scope>NUCLEOTIDE SEQUENCE</scope>
    <source>
        <strain evidence="13">CBS 123565</strain>
    </source>
</reference>
<evidence type="ECO:0000256" key="5">
    <source>
        <dbReference type="ARBA" id="ARBA00022776"/>
    </source>
</evidence>
<evidence type="ECO:0000313" key="14">
    <source>
        <dbReference type="Proteomes" id="UP001304895"/>
    </source>
</evidence>
<comment type="subcellular location">
    <subcellularLocation>
        <location evidence="1">Cytoplasm</location>
        <location evidence="1">Cytoskeleton</location>
        <location evidence="1">Microtubule organizing center</location>
    </subcellularLocation>
    <subcellularLocation>
        <location evidence="11">Nucleus</location>
    </subcellularLocation>
    <subcellularLocation>
        <location evidence="11">Chromosome</location>
        <location evidence="11">Centromere</location>
        <location evidence="11">Kinetochore</location>
    </subcellularLocation>
</comment>
<feature type="coiled-coil region" evidence="12">
    <location>
        <begin position="92"/>
        <end position="123"/>
    </location>
</feature>
<dbReference type="InterPro" id="IPR013252">
    <property type="entry name" value="Ndc80_Spc24"/>
</dbReference>
<dbReference type="PANTHER" id="PTHR22142:SF2">
    <property type="entry name" value="KINETOCHORE PROTEIN SPC24"/>
    <property type="match status" value="1"/>
</dbReference>
<dbReference type="SUPFAM" id="SSF143026">
    <property type="entry name" value="Kinetochore globular domain"/>
    <property type="match status" value="1"/>
</dbReference>
<keyword evidence="6 11" id="KW-0995">Kinetochore</keyword>
<dbReference type="GO" id="GO:0005634">
    <property type="term" value="C:nucleus"/>
    <property type="evidence" value="ECO:0007669"/>
    <property type="project" value="UniProtKB-SubCell"/>
</dbReference>
<sequence length="214" mass="23343">MLLEEDPSTLIRHTISNFNIAPDKTATARLAESLSTLQQARDLRLREAETALRRLARAHGTLAAQHAELTASHSSTQHASEMARLDTQKFRVAKAASDLEMETERLQAQQAELAARLQELELQGVDGGADAALVGGGGPGGAGGDGGGLGGVEDEVLLRLKVYRSLGIEIERDSTDGEFSRVVVRNDRKGDVHVVNIDRKFSRFFYANYFWQSL</sequence>
<evidence type="ECO:0000256" key="2">
    <source>
        <dbReference type="ARBA" id="ARBA00007804"/>
    </source>
</evidence>